<proteinExistence type="predicted"/>
<sequence length="64" mass="7701">MKTTNGGMVMNPTDAYRKELHKKELKRNKKERKKVREVKILKKDPELKKQIENLKMMKCLFGIR</sequence>
<keyword evidence="2" id="KW-0539">Nucleus</keyword>
<dbReference type="Pfam" id="PF09429">
    <property type="entry name" value="Wbp11"/>
    <property type="match status" value="1"/>
</dbReference>
<organism evidence="4 5">
    <name type="scientific">Arachis hypogaea</name>
    <name type="common">Peanut</name>
    <dbReference type="NCBI Taxonomy" id="3818"/>
    <lineage>
        <taxon>Eukaryota</taxon>
        <taxon>Viridiplantae</taxon>
        <taxon>Streptophyta</taxon>
        <taxon>Embryophyta</taxon>
        <taxon>Tracheophyta</taxon>
        <taxon>Spermatophyta</taxon>
        <taxon>Magnoliopsida</taxon>
        <taxon>eudicotyledons</taxon>
        <taxon>Gunneridae</taxon>
        <taxon>Pentapetalae</taxon>
        <taxon>rosids</taxon>
        <taxon>fabids</taxon>
        <taxon>Fabales</taxon>
        <taxon>Fabaceae</taxon>
        <taxon>Papilionoideae</taxon>
        <taxon>50 kb inversion clade</taxon>
        <taxon>dalbergioids sensu lato</taxon>
        <taxon>Dalbergieae</taxon>
        <taxon>Pterocarpus clade</taxon>
        <taxon>Arachis</taxon>
    </lineage>
</organism>
<dbReference type="AlphaFoldDB" id="A0A445ANA1"/>
<evidence type="ECO:0000313" key="5">
    <source>
        <dbReference type="Proteomes" id="UP000289738"/>
    </source>
</evidence>
<comment type="caution">
    <text evidence="4">The sequence shown here is derived from an EMBL/GenBank/DDBJ whole genome shotgun (WGS) entry which is preliminary data.</text>
</comment>
<dbReference type="STRING" id="3818.A0A445ANA1"/>
<keyword evidence="5" id="KW-1185">Reference proteome</keyword>
<dbReference type="PANTHER" id="PTHR13361">
    <property type="entry name" value="WW DOMAIN-BINDING PROTEIN 11"/>
    <property type="match status" value="1"/>
</dbReference>
<accession>A0A445ANA1</accession>
<comment type="subcellular location">
    <subcellularLocation>
        <location evidence="1">Nucleus</location>
    </subcellularLocation>
</comment>
<dbReference type="EMBL" id="SDMP01000011">
    <property type="protein sequence ID" value="RYR27875.1"/>
    <property type="molecule type" value="Genomic_DNA"/>
</dbReference>
<feature type="domain" description="Wbp11/ELF5/Saf1 N-terminal" evidence="3">
    <location>
        <begin position="10"/>
        <end position="58"/>
    </location>
</feature>
<dbReference type="GO" id="GO:0006396">
    <property type="term" value="P:RNA processing"/>
    <property type="evidence" value="ECO:0007669"/>
    <property type="project" value="InterPro"/>
</dbReference>
<dbReference type="Proteomes" id="UP000289738">
    <property type="component" value="Chromosome B01"/>
</dbReference>
<reference evidence="4 5" key="1">
    <citation type="submission" date="2019-01" db="EMBL/GenBank/DDBJ databases">
        <title>Sequencing of cultivated peanut Arachis hypogaea provides insights into genome evolution and oil improvement.</title>
        <authorList>
            <person name="Chen X."/>
        </authorList>
    </citation>
    <scope>NUCLEOTIDE SEQUENCE [LARGE SCALE GENOMIC DNA]</scope>
    <source>
        <strain evidence="5">cv. Fuhuasheng</strain>
        <tissue evidence="4">Leaves</tissue>
    </source>
</reference>
<evidence type="ECO:0000259" key="3">
    <source>
        <dbReference type="Pfam" id="PF09429"/>
    </source>
</evidence>
<dbReference type="InterPro" id="IPR019007">
    <property type="entry name" value="Wbp11/ELF5/Saf1_N"/>
</dbReference>
<evidence type="ECO:0000313" key="4">
    <source>
        <dbReference type="EMBL" id="RYR27875.1"/>
    </source>
</evidence>
<gene>
    <name evidence="4" type="ORF">Ahy_B01g051941</name>
</gene>
<evidence type="ECO:0000256" key="2">
    <source>
        <dbReference type="ARBA" id="ARBA00023242"/>
    </source>
</evidence>
<evidence type="ECO:0000256" key="1">
    <source>
        <dbReference type="ARBA" id="ARBA00004123"/>
    </source>
</evidence>
<dbReference type="GO" id="GO:0005681">
    <property type="term" value="C:spliceosomal complex"/>
    <property type="evidence" value="ECO:0007669"/>
    <property type="project" value="TreeGrafter"/>
</dbReference>
<protein>
    <recommendedName>
        <fullName evidence="3">Wbp11/ELF5/Saf1 N-terminal domain-containing protein</fullName>
    </recommendedName>
</protein>
<dbReference type="PANTHER" id="PTHR13361:SF1">
    <property type="entry name" value="WW DOMAIN-BINDING PROTEIN 11"/>
    <property type="match status" value="1"/>
</dbReference>
<name>A0A445ANA1_ARAHY</name>